<organism evidence="2 3">
    <name type="scientific">Dibothriocephalus latus</name>
    <name type="common">Fish tapeworm</name>
    <name type="synonym">Diphyllobothrium latum</name>
    <dbReference type="NCBI Taxonomy" id="60516"/>
    <lineage>
        <taxon>Eukaryota</taxon>
        <taxon>Metazoa</taxon>
        <taxon>Spiralia</taxon>
        <taxon>Lophotrochozoa</taxon>
        <taxon>Platyhelminthes</taxon>
        <taxon>Cestoda</taxon>
        <taxon>Eucestoda</taxon>
        <taxon>Diphyllobothriidea</taxon>
        <taxon>Diphyllobothriidae</taxon>
        <taxon>Dibothriocephalus</taxon>
    </lineage>
</organism>
<sequence>MNCHAWDSLNKLLRLQLPDLKDDEASPFFNKLTNGRNFVKRFPPSSRYAIVEQQLTEFFLANIEMRVIEALLMTQISQGLRIPVRFTDLTQLSPNDAYTVLSLRQRADIESPHSEIRPADMEVVDFETHDACALLQVIYSDPSLILTDVSRRPTNISTRLRSAITDSLGVKSTNAREVPVGLAVTLLCSGGPTSSTDAGILVKSSTGQVTPANSVVVTLPASSLKILFCDDPEAELRKHDLQSRNCDITSSQPLLSLYLPHQFRLAVVDFSSPQPLPGRLSTQSGDKITHLGKTKEDQGARTITVTLVYPRPWWRERLAESLRNCADSDPSRWIVDEPKPEPQSAGEPLDAIGGQTAVPELFSILPKSRNERGFCHTFRDLKPQLTGDDTIGLLQTQLFGSAAENWWDAGAQKIANEVHCHLARNLCSFEGGAATDTPDLLTFNVSKWALDVSTPTNNLEPQLEVISKDDILVDARVPVLISPTTRRTDVRRDVSDLLSNEVATGLDLAELALSRPPFQKGSTAHNNSDVAFEKWSSR</sequence>
<proteinExistence type="predicted"/>
<evidence type="ECO:0000256" key="1">
    <source>
        <dbReference type="SAM" id="MobiDB-lite"/>
    </source>
</evidence>
<dbReference type="OrthoDB" id="2219495at2759"/>
<name>A0A3P7N007_DIBLA</name>
<feature type="region of interest" description="Disordered" evidence="1">
    <location>
        <begin position="329"/>
        <end position="351"/>
    </location>
</feature>
<dbReference type="Proteomes" id="UP000281553">
    <property type="component" value="Unassembled WGS sequence"/>
</dbReference>
<accession>A0A3P7N007</accession>
<gene>
    <name evidence="2" type="ORF">DILT_LOCUS14384</name>
</gene>
<dbReference type="EMBL" id="UYRU01074015">
    <property type="protein sequence ID" value="VDN24141.1"/>
    <property type="molecule type" value="Genomic_DNA"/>
</dbReference>
<protein>
    <submittedName>
        <fullName evidence="2">Uncharacterized protein</fullName>
    </submittedName>
</protein>
<reference evidence="2 3" key="1">
    <citation type="submission" date="2018-11" db="EMBL/GenBank/DDBJ databases">
        <authorList>
            <consortium name="Pathogen Informatics"/>
        </authorList>
    </citation>
    <scope>NUCLEOTIDE SEQUENCE [LARGE SCALE GENOMIC DNA]</scope>
</reference>
<feature type="non-terminal residue" evidence="2">
    <location>
        <position position="538"/>
    </location>
</feature>
<evidence type="ECO:0000313" key="3">
    <source>
        <dbReference type="Proteomes" id="UP000281553"/>
    </source>
</evidence>
<dbReference type="AlphaFoldDB" id="A0A3P7N007"/>
<evidence type="ECO:0000313" key="2">
    <source>
        <dbReference type="EMBL" id="VDN24141.1"/>
    </source>
</evidence>
<keyword evidence="3" id="KW-1185">Reference proteome</keyword>